<reference evidence="2 3" key="1">
    <citation type="journal article" date="2021" name="Elife">
        <title>Chloroplast acquisition without the gene transfer in kleptoplastic sea slugs, Plakobranchus ocellatus.</title>
        <authorList>
            <person name="Maeda T."/>
            <person name="Takahashi S."/>
            <person name="Yoshida T."/>
            <person name="Shimamura S."/>
            <person name="Takaki Y."/>
            <person name="Nagai Y."/>
            <person name="Toyoda A."/>
            <person name="Suzuki Y."/>
            <person name="Arimoto A."/>
            <person name="Ishii H."/>
            <person name="Satoh N."/>
            <person name="Nishiyama T."/>
            <person name="Hasebe M."/>
            <person name="Maruyama T."/>
            <person name="Minagawa J."/>
            <person name="Obokata J."/>
            <person name="Shigenobu S."/>
        </authorList>
    </citation>
    <scope>NUCLEOTIDE SEQUENCE [LARGE SCALE GENOMIC DNA]</scope>
</reference>
<feature type="region of interest" description="Disordered" evidence="1">
    <location>
        <begin position="178"/>
        <end position="237"/>
    </location>
</feature>
<feature type="region of interest" description="Disordered" evidence="1">
    <location>
        <begin position="154"/>
        <end position="173"/>
    </location>
</feature>
<dbReference type="EMBL" id="BLXT01007044">
    <property type="protein sequence ID" value="GFO36276.1"/>
    <property type="molecule type" value="Genomic_DNA"/>
</dbReference>
<feature type="region of interest" description="Disordered" evidence="1">
    <location>
        <begin position="106"/>
        <end position="132"/>
    </location>
</feature>
<proteinExistence type="predicted"/>
<feature type="compositionally biased region" description="Polar residues" evidence="1">
    <location>
        <begin position="119"/>
        <end position="128"/>
    </location>
</feature>
<evidence type="ECO:0000313" key="2">
    <source>
        <dbReference type="EMBL" id="GFO36276.1"/>
    </source>
</evidence>
<protein>
    <submittedName>
        <fullName evidence="2">Uncharacterized protein</fullName>
    </submittedName>
</protein>
<feature type="compositionally biased region" description="Low complexity" evidence="1">
    <location>
        <begin position="301"/>
        <end position="312"/>
    </location>
</feature>
<name>A0AAV4CWN5_9GAST</name>
<dbReference type="Proteomes" id="UP000735302">
    <property type="component" value="Unassembled WGS sequence"/>
</dbReference>
<feature type="region of interest" description="Disordered" evidence="1">
    <location>
        <begin position="287"/>
        <end position="318"/>
    </location>
</feature>
<organism evidence="2 3">
    <name type="scientific">Plakobranchus ocellatus</name>
    <dbReference type="NCBI Taxonomy" id="259542"/>
    <lineage>
        <taxon>Eukaryota</taxon>
        <taxon>Metazoa</taxon>
        <taxon>Spiralia</taxon>
        <taxon>Lophotrochozoa</taxon>
        <taxon>Mollusca</taxon>
        <taxon>Gastropoda</taxon>
        <taxon>Heterobranchia</taxon>
        <taxon>Euthyneura</taxon>
        <taxon>Panpulmonata</taxon>
        <taxon>Sacoglossa</taxon>
        <taxon>Placobranchoidea</taxon>
        <taxon>Plakobranchidae</taxon>
        <taxon>Plakobranchus</taxon>
    </lineage>
</organism>
<accession>A0AAV4CWN5</accession>
<feature type="compositionally biased region" description="Basic and acidic residues" evidence="1">
    <location>
        <begin position="185"/>
        <end position="202"/>
    </location>
</feature>
<evidence type="ECO:0000313" key="3">
    <source>
        <dbReference type="Proteomes" id="UP000735302"/>
    </source>
</evidence>
<feature type="region of interest" description="Disordered" evidence="1">
    <location>
        <begin position="358"/>
        <end position="378"/>
    </location>
</feature>
<sequence>MTPDTVLHPSWLFMCCRRVATSPILSDAEQSFQWIPGSNVVFKTPKAPSPMRTRRRTTMINFQCPLLGQEDSLLTEMTVHSPPGVKTRSRRSSIYVPAIVKPTIKQNKTSSKLEERAHGTSNGTSNGTKVDVKPAQLDQPSKVQGRMSRALEAGNGTEVDVQSAKLDQPSKVQARMSRAASNYGMKREAVKKEKFPDTDQKKSSPMKRRKAIAQPDTGFSASRANANKESKRSRISNQQNESFIDIENLEISAIKCDGTKTCNEIGWTLTKERDASLVKKGDNFFTQDLSTEDDKGLEKLSQSTSGSSTSISEDGQRSKNIQQNHFLILKEQSENVHVTKHAERSSCKAGLYSDNPAGFDGASEDSHTPPDLFPESMPDQQNHAAFLVDNRSLCPGSSEETELSSTCDMSDNDLTISYSTLSTRCCIL</sequence>
<dbReference type="AlphaFoldDB" id="A0AAV4CWN5"/>
<keyword evidence="3" id="KW-1185">Reference proteome</keyword>
<gene>
    <name evidence="2" type="ORF">PoB_006278100</name>
</gene>
<evidence type="ECO:0000256" key="1">
    <source>
        <dbReference type="SAM" id="MobiDB-lite"/>
    </source>
</evidence>
<comment type="caution">
    <text evidence="2">The sequence shown here is derived from an EMBL/GenBank/DDBJ whole genome shotgun (WGS) entry which is preliminary data.</text>
</comment>